<protein>
    <submittedName>
        <fullName evidence="1">Uncharacterized protein</fullName>
    </submittedName>
</protein>
<gene>
    <name evidence="1" type="ORF">QE152_g34795</name>
</gene>
<evidence type="ECO:0000313" key="2">
    <source>
        <dbReference type="Proteomes" id="UP001458880"/>
    </source>
</evidence>
<reference evidence="1 2" key="1">
    <citation type="journal article" date="2024" name="BMC Genomics">
        <title>De novo assembly and annotation of Popillia japonica's genome with initial clues to its potential as an invasive pest.</title>
        <authorList>
            <person name="Cucini C."/>
            <person name="Boschi S."/>
            <person name="Funari R."/>
            <person name="Cardaioli E."/>
            <person name="Iannotti N."/>
            <person name="Marturano G."/>
            <person name="Paoli F."/>
            <person name="Bruttini M."/>
            <person name="Carapelli A."/>
            <person name="Frati F."/>
            <person name="Nardi F."/>
        </authorList>
    </citation>
    <scope>NUCLEOTIDE SEQUENCE [LARGE SCALE GENOMIC DNA]</scope>
    <source>
        <strain evidence="1">DMR45628</strain>
    </source>
</reference>
<dbReference type="EMBL" id="JASPKY010000559">
    <property type="protein sequence ID" value="KAK9692947.1"/>
    <property type="molecule type" value="Genomic_DNA"/>
</dbReference>
<keyword evidence="2" id="KW-1185">Reference proteome</keyword>
<accession>A0AAW1ISM9</accession>
<dbReference type="Proteomes" id="UP001458880">
    <property type="component" value="Unassembled WGS sequence"/>
</dbReference>
<proteinExistence type="predicted"/>
<evidence type="ECO:0000313" key="1">
    <source>
        <dbReference type="EMBL" id="KAK9692947.1"/>
    </source>
</evidence>
<comment type="caution">
    <text evidence="1">The sequence shown here is derived from an EMBL/GenBank/DDBJ whole genome shotgun (WGS) entry which is preliminary data.</text>
</comment>
<sequence length="80" mass="9014">MKLTLIPYFETTTTFLILRLAPSIGSSMKNRMATSVVSNRLKPDRDTLIATTKQKLNNKLHPRAAEILKCKNKKITNVAN</sequence>
<name>A0AAW1ISM9_POPJA</name>
<dbReference type="AlphaFoldDB" id="A0AAW1ISM9"/>
<organism evidence="1 2">
    <name type="scientific">Popillia japonica</name>
    <name type="common">Japanese beetle</name>
    <dbReference type="NCBI Taxonomy" id="7064"/>
    <lineage>
        <taxon>Eukaryota</taxon>
        <taxon>Metazoa</taxon>
        <taxon>Ecdysozoa</taxon>
        <taxon>Arthropoda</taxon>
        <taxon>Hexapoda</taxon>
        <taxon>Insecta</taxon>
        <taxon>Pterygota</taxon>
        <taxon>Neoptera</taxon>
        <taxon>Endopterygota</taxon>
        <taxon>Coleoptera</taxon>
        <taxon>Polyphaga</taxon>
        <taxon>Scarabaeiformia</taxon>
        <taxon>Scarabaeidae</taxon>
        <taxon>Rutelinae</taxon>
        <taxon>Popillia</taxon>
    </lineage>
</organism>